<reference evidence="2 3" key="1">
    <citation type="submission" date="2019-03" db="EMBL/GenBank/DDBJ databases">
        <title>First draft genome of Liparis tanakae, snailfish: a comprehensive survey of snailfish specific genes.</title>
        <authorList>
            <person name="Kim W."/>
            <person name="Song I."/>
            <person name="Jeong J.-H."/>
            <person name="Kim D."/>
            <person name="Kim S."/>
            <person name="Ryu S."/>
            <person name="Song J.Y."/>
            <person name="Lee S.K."/>
        </authorList>
    </citation>
    <scope>NUCLEOTIDE SEQUENCE [LARGE SCALE GENOMIC DNA]</scope>
    <source>
        <tissue evidence="2">Muscle</tissue>
    </source>
</reference>
<accession>A0A4Z2GGU5</accession>
<sequence length="129" mass="13393">MLPNTTCRPSKKFSPMTMTIAPPVVQPSLGLMALIHGVAAQKSNASVTPRVSIQEVQQLKVAMCHIAGVKANIVEDRGSTEKGKVRRVCGEKENARQGPLVLKDGRGSGAGVSPAGFTPATLAPAHPAS</sequence>
<dbReference type="AlphaFoldDB" id="A0A4Z2GGU5"/>
<evidence type="ECO:0000313" key="3">
    <source>
        <dbReference type="Proteomes" id="UP000314294"/>
    </source>
</evidence>
<feature type="region of interest" description="Disordered" evidence="1">
    <location>
        <begin position="79"/>
        <end position="129"/>
    </location>
</feature>
<evidence type="ECO:0000313" key="2">
    <source>
        <dbReference type="EMBL" id="TNN52451.1"/>
    </source>
</evidence>
<proteinExistence type="predicted"/>
<protein>
    <submittedName>
        <fullName evidence="2">Uncharacterized protein</fullName>
    </submittedName>
</protein>
<evidence type="ECO:0000256" key="1">
    <source>
        <dbReference type="SAM" id="MobiDB-lite"/>
    </source>
</evidence>
<keyword evidence="3" id="KW-1185">Reference proteome</keyword>
<dbReference type="EMBL" id="SRLO01000547">
    <property type="protein sequence ID" value="TNN52451.1"/>
    <property type="molecule type" value="Genomic_DNA"/>
</dbReference>
<feature type="compositionally biased region" description="Basic and acidic residues" evidence="1">
    <location>
        <begin position="79"/>
        <end position="95"/>
    </location>
</feature>
<name>A0A4Z2GGU5_9TELE</name>
<gene>
    <name evidence="2" type="ORF">EYF80_037351</name>
</gene>
<organism evidence="2 3">
    <name type="scientific">Liparis tanakae</name>
    <name type="common">Tanaka's snailfish</name>
    <dbReference type="NCBI Taxonomy" id="230148"/>
    <lineage>
        <taxon>Eukaryota</taxon>
        <taxon>Metazoa</taxon>
        <taxon>Chordata</taxon>
        <taxon>Craniata</taxon>
        <taxon>Vertebrata</taxon>
        <taxon>Euteleostomi</taxon>
        <taxon>Actinopterygii</taxon>
        <taxon>Neopterygii</taxon>
        <taxon>Teleostei</taxon>
        <taxon>Neoteleostei</taxon>
        <taxon>Acanthomorphata</taxon>
        <taxon>Eupercaria</taxon>
        <taxon>Perciformes</taxon>
        <taxon>Cottioidei</taxon>
        <taxon>Cottales</taxon>
        <taxon>Liparidae</taxon>
        <taxon>Liparis</taxon>
    </lineage>
</organism>
<comment type="caution">
    <text evidence="2">The sequence shown here is derived from an EMBL/GenBank/DDBJ whole genome shotgun (WGS) entry which is preliminary data.</text>
</comment>
<dbReference type="Proteomes" id="UP000314294">
    <property type="component" value="Unassembled WGS sequence"/>
</dbReference>